<evidence type="ECO:0000256" key="2">
    <source>
        <dbReference type="ARBA" id="ARBA00022630"/>
    </source>
</evidence>
<keyword evidence="4 6" id="KW-0521">NADP</keyword>
<evidence type="ECO:0000256" key="6">
    <source>
        <dbReference type="HAMAP-Rule" id="MF_01685"/>
    </source>
</evidence>
<feature type="binding site" evidence="6">
    <location>
        <position position="290"/>
    </location>
    <ligand>
        <name>FAD</name>
        <dbReference type="ChEBI" id="CHEBI:57692"/>
    </ligand>
</feature>
<dbReference type="Proteomes" id="UP001180087">
    <property type="component" value="Chromosome"/>
</dbReference>
<dbReference type="Gene3D" id="3.50.50.60">
    <property type="entry name" value="FAD/NAD(P)-binding domain"/>
    <property type="match status" value="2"/>
</dbReference>
<dbReference type="PRINTS" id="PR00469">
    <property type="entry name" value="PNDRDTASEII"/>
</dbReference>
<comment type="similarity">
    <text evidence="6">Belongs to the ferredoxin--NADP reductase type 2 family.</text>
</comment>
<evidence type="ECO:0000256" key="5">
    <source>
        <dbReference type="ARBA" id="ARBA00023002"/>
    </source>
</evidence>
<accession>A0ABY9KUM9</accession>
<feature type="binding site" evidence="6">
    <location>
        <position position="36"/>
    </location>
    <ligand>
        <name>FAD</name>
        <dbReference type="ChEBI" id="CHEBI:57692"/>
    </ligand>
</feature>
<dbReference type="PRINTS" id="PR00368">
    <property type="entry name" value="FADPNR"/>
</dbReference>
<evidence type="ECO:0000256" key="1">
    <source>
        <dbReference type="ARBA" id="ARBA00011738"/>
    </source>
</evidence>
<organism evidence="8 9">
    <name type="scientific">Aciduricibacillus chroicocephali</name>
    <dbReference type="NCBI Taxonomy" id="3054939"/>
    <lineage>
        <taxon>Bacteria</taxon>
        <taxon>Bacillati</taxon>
        <taxon>Bacillota</taxon>
        <taxon>Bacilli</taxon>
        <taxon>Bacillales</taxon>
        <taxon>Bacillaceae</taxon>
        <taxon>Aciduricibacillus</taxon>
    </lineage>
</organism>
<reference evidence="8" key="1">
    <citation type="submission" date="2023-06" db="EMBL/GenBank/DDBJ databases">
        <title>A Treasure from Seagulls: Isolation and Description of Aciduricobacillus qingdaonensis gen. nov., sp. nov., a Rare Obligately Uric Acid-utilizing Member in the Family Bacillaceae.</title>
        <authorList>
            <person name="Liu W."/>
            <person name="Wang B."/>
        </authorList>
    </citation>
    <scope>NUCLEOTIDE SEQUENCE</scope>
    <source>
        <strain evidence="8">44XB</strain>
    </source>
</reference>
<keyword evidence="3 6" id="KW-0274">FAD</keyword>
<evidence type="ECO:0000313" key="8">
    <source>
        <dbReference type="EMBL" id="WLV24451.1"/>
    </source>
</evidence>
<evidence type="ECO:0000259" key="7">
    <source>
        <dbReference type="Pfam" id="PF07992"/>
    </source>
</evidence>
<feature type="binding site" evidence="6">
    <location>
        <position position="44"/>
    </location>
    <ligand>
        <name>FAD</name>
        <dbReference type="ChEBI" id="CHEBI:57692"/>
    </ligand>
</feature>
<protein>
    <recommendedName>
        <fullName evidence="6">Ferredoxin--NADP reductase</fullName>
        <shortName evidence="6">FNR</shortName>
        <shortName evidence="6">Fd-NADP(+) reductase</shortName>
        <ecNumber evidence="6">1.18.1.2</ecNumber>
    </recommendedName>
</protein>
<dbReference type="InterPro" id="IPR036188">
    <property type="entry name" value="FAD/NAD-bd_sf"/>
</dbReference>
<dbReference type="EMBL" id="CP129113">
    <property type="protein sequence ID" value="WLV24451.1"/>
    <property type="molecule type" value="Genomic_DNA"/>
</dbReference>
<comment type="cofactor">
    <cofactor evidence="6">
        <name>FAD</name>
        <dbReference type="ChEBI" id="CHEBI:57692"/>
    </cofactor>
    <text evidence="6">Binds 1 FAD per subunit.</text>
</comment>
<keyword evidence="5 6" id="KW-0560">Oxidoreductase</keyword>
<dbReference type="InterPro" id="IPR023753">
    <property type="entry name" value="FAD/NAD-binding_dom"/>
</dbReference>
<comment type="caution">
    <text evidence="6">Lacks conserved residue(s) required for the propagation of feature annotation.</text>
</comment>
<evidence type="ECO:0000256" key="4">
    <source>
        <dbReference type="ARBA" id="ARBA00022857"/>
    </source>
</evidence>
<keyword evidence="2 6" id="KW-0285">Flavoprotein</keyword>
<evidence type="ECO:0000313" key="9">
    <source>
        <dbReference type="Proteomes" id="UP001180087"/>
    </source>
</evidence>
<dbReference type="RefSeq" id="WP_348027486.1">
    <property type="nucleotide sequence ID" value="NZ_CP129113.1"/>
</dbReference>
<dbReference type="InterPro" id="IPR022890">
    <property type="entry name" value="Fd--NADP_Rdtase_type_2"/>
</dbReference>
<dbReference type="HAMAP" id="MF_01685">
    <property type="entry name" value="FENR2"/>
    <property type="match status" value="1"/>
</dbReference>
<dbReference type="PANTHER" id="PTHR48105">
    <property type="entry name" value="THIOREDOXIN REDUCTASE 1-RELATED-RELATED"/>
    <property type="match status" value="1"/>
</dbReference>
<feature type="binding site" evidence="6">
    <location>
        <position position="124"/>
    </location>
    <ligand>
        <name>FAD</name>
        <dbReference type="ChEBI" id="CHEBI:57692"/>
    </ligand>
</feature>
<dbReference type="EC" id="1.18.1.2" evidence="6"/>
<keyword evidence="9" id="KW-1185">Reference proteome</keyword>
<comment type="catalytic activity">
    <reaction evidence="6">
        <text>2 reduced [2Fe-2S]-[ferredoxin] + NADP(+) + H(+) = 2 oxidized [2Fe-2S]-[ferredoxin] + NADPH</text>
        <dbReference type="Rhea" id="RHEA:20125"/>
        <dbReference type="Rhea" id="RHEA-COMP:10000"/>
        <dbReference type="Rhea" id="RHEA-COMP:10001"/>
        <dbReference type="ChEBI" id="CHEBI:15378"/>
        <dbReference type="ChEBI" id="CHEBI:33737"/>
        <dbReference type="ChEBI" id="CHEBI:33738"/>
        <dbReference type="ChEBI" id="CHEBI:57783"/>
        <dbReference type="ChEBI" id="CHEBI:58349"/>
        <dbReference type="EC" id="1.18.1.2"/>
    </reaction>
</comment>
<name>A0ABY9KUM9_9BACI</name>
<evidence type="ECO:0000256" key="3">
    <source>
        <dbReference type="ARBA" id="ARBA00022827"/>
    </source>
</evidence>
<gene>
    <name evidence="8" type="ORF">QR721_12525</name>
</gene>
<feature type="domain" description="FAD/NAD(P)-binding" evidence="7">
    <location>
        <begin position="7"/>
        <end position="315"/>
    </location>
</feature>
<proteinExistence type="inferred from homology"/>
<sequence>MRDEEMFDVTIIGGGPAGLYSAFYSGLRGMKTKIVEYQPKLGGKLHVYAEKMIWDVGGHAPITAGGLIEQMIEQAKTFAPAICLNEKVTEIKRNVTDECFVLETESGRMHFSKTIIVAVGGGILNPQRLKIEGAESFEVTNLNYNVPSLAHYAGKTVLISGAGNSAIDWANELERIAANVYVVCRKDCLSCHEANADQLLHSSATCFFNTSIERFIATDNGDCIQEVELINKSTGDVFRVPVDEVLVNHGFDRDVSLIEDSPLPIELEDKGIKATPLGVSSVPGLYAAGDVLRHEGKLHLIAGAFQDAANAVNQAKLFIDPEATRTGMVSSHNEEFKVRNRVLLDEMFQKD</sequence>
<dbReference type="SUPFAM" id="SSF51905">
    <property type="entry name" value="FAD/NAD(P)-binding domain"/>
    <property type="match status" value="1"/>
</dbReference>
<dbReference type="InterPro" id="IPR050097">
    <property type="entry name" value="Ferredoxin-NADP_redctase_2"/>
</dbReference>
<feature type="binding site" evidence="6">
    <location>
        <position position="88"/>
    </location>
    <ligand>
        <name>FAD</name>
        <dbReference type="ChEBI" id="CHEBI:57692"/>
    </ligand>
</feature>
<feature type="binding site" evidence="6">
    <location>
        <position position="48"/>
    </location>
    <ligand>
        <name>FAD</name>
        <dbReference type="ChEBI" id="CHEBI:57692"/>
    </ligand>
</feature>
<comment type="subunit">
    <text evidence="1 6">Homodimer.</text>
</comment>
<dbReference type="Pfam" id="PF07992">
    <property type="entry name" value="Pyr_redox_2"/>
    <property type="match status" value="1"/>
</dbReference>
<feature type="binding site" evidence="6">
    <location>
        <position position="331"/>
    </location>
    <ligand>
        <name>FAD</name>
        <dbReference type="ChEBI" id="CHEBI:57692"/>
    </ligand>
</feature>